<feature type="compositionally biased region" description="Acidic residues" evidence="16">
    <location>
        <begin position="480"/>
        <end position="492"/>
    </location>
</feature>
<dbReference type="InterPro" id="IPR036028">
    <property type="entry name" value="SH3-like_dom_sf"/>
</dbReference>
<dbReference type="Gene3D" id="1.20.1270.60">
    <property type="entry name" value="Arfaptin homology (AH) domain/BAR domain"/>
    <property type="match status" value="1"/>
</dbReference>
<dbReference type="PROSITE" id="PS50002">
    <property type="entry name" value="SH3"/>
    <property type="match status" value="1"/>
</dbReference>
<evidence type="ECO:0000256" key="2">
    <source>
        <dbReference type="ARBA" id="ARBA00004245"/>
    </source>
</evidence>
<dbReference type="InterPro" id="IPR031160">
    <property type="entry name" value="F_BAR_dom"/>
</dbReference>
<dbReference type="SMART" id="SM00326">
    <property type="entry name" value="SH3"/>
    <property type="match status" value="1"/>
</dbReference>
<dbReference type="InterPro" id="IPR001452">
    <property type="entry name" value="SH3_domain"/>
</dbReference>
<evidence type="ECO:0000256" key="11">
    <source>
        <dbReference type="ARBA" id="ARBA00023136"/>
    </source>
</evidence>
<evidence type="ECO:0000256" key="6">
    <source>
        <dbReference type="ARBA" id="ARBA00022475"/>
    </source>
</evidence>
<feature type="compositionally biased region" description="Polar residues" evidence="16">
    <location>
        <begin position="464"/>
        <end position="475"/>
    </location>
</feature>
<dbReference type="PANTHER" id="PTHR15735:SF13">
    <property type="entry name" value="FORMIN-BINDING PROTEIN 1"/>
    <property type="match status" value="1"/>
</dbReference>
<dbReference type="SUPFAM" id="SSF103657">
    <property type="entry name" value="BAR/IMD domain-like"/>
    <property type="match status" value="1"/>
</dbReference>
<evidence type="ECO:0000259" key="18">
    <source>
        <dbReference type="PROSITE" id="PS51741"/>
    </source>
</evidence>
<evidence type="ECO:0000259" key="19">
    <source>
        <dbReference type="PROSITE" id="PS51860"/>
    </source>
</evidence>
<evidence type="ECO:0000259" key="17">
    <source>
        <dbReference type="PROSITE" id="PS50002"/>
    </source>
</evidence>
<evidence type="ECO:0000256" key="16">
    <source>
        <dbReference type="SAM" id="MobiDB-lite"/>
    </source>
</evidence>
<proteinExistence type="inferred from homology"/>
<name>A0A8C1NTR6_CYPCA</name>
<evidence type="ECO:0000256" key="12">
    <source>
        <dbReference type="ARBA" id="ARBA00023212"/>
    </source>
</evidence>
<keyword evidence="6" id="KW-1003">Cell membrane</keyword>
<dbReference type="GO" id="GO:0007165">
    <property type="term" value="P:signal transduction"/>
    <property type="evidence" value="ECO:0007669"/>
    <property type="project" value="InterPro"/>
</dbReference>
<dbReference type="FunFam" id="1.20.1270.60:FF:000002">
    <property type="entry name" value="Formin-binding protein 1-like isoform 1"/>
    <property type="match status" value="1"/>
</dbReference>
<keyword evidence="11" id="KW-0472">Membrane</keyword>
<dbReference type="InterPro" id="IPR057870">
    <property type="entry name" value="HR1_TOCA"/>
</dbReference>
<evidence type="ECO:0000256" key="13">
    <source>
        <dbReference type="PROSITE-ProRule" id="PRU00192"/>
    </source>
</evidence>
<evidence type="ECO:0000256" key="15">
    <source>
        <dbReference type="SAM" id="Coils"/>
    </source>
</evidence>
<reference evidence="20" key="1">
    <citation type="submission" date="2025-08" db="UniProtKB">
        <authorList>
            <consortium name="Ensembl"/>
        </authorList>
    </citation>
    <scope>IDENTIFICATION</scope>
</reference>
<dbReference type="PROSITE" id="PS51860">
    <property type="entry name" value="REM_1"/>
    <property type="match status" value="1"/>
</dbReference>
<dbReference type="SUPFAM" id="SSF50044">
    <property type="entry name" value="SH3-domain"/>
    <property type="match status" value="1"/>
</dbReference>
<evidence type="ECO:0000313" key="20">
    <source>
        <dbReference type="Ensembl" id="ENSCCRP00010096700.1"/>
    </source>
</evidence>
<evidence type="ECO:0000256" key="1">
    <source>
        <dbReference type="ARBA" id="ARBA00004236"/>
    </source>
</evidence>
<dbReference type="Pfam" id="PF25610">
    <property type="entry name" value="HR1_TOCA"/>
    <property type="match status" value="1"/>
</dbReference>
<feature type="domain" description="REM-1" evidence="19">
    <location>
        <begin position="342"/>
        <end position="419"/>
    </location>
</feature>
<evidence type="ECO:0000313" key="21">
    <source>
        <dbReference type="Proteomes" id="UP000694427"/>
    </source>
</evidence>
<dbReference type="FunFam" id="2.30.30.40:FF:000017">
    <property type="entry name" value="Formin-binding protein 1-like isoform 1"/>
    <property type="match status" value="1"/>
</dbReference>
<protein>
    <submittedName>
        <fullName evidence="20">Formin binding protein 1b</fullName>
    </submittedName>
</protein>
<sequence>MRSMVVLKTYAVIGFLFLTLNRNLSKKYQPKKKEEDDNKYTWCRAFHSTLNELNDYAGQHELIAENMMSQIIAELTRYTQEIKTERKAHFHDGRKAQQQVEASWKQLEACKRKNQRDCKEADRAQQYFEKLDADINVTKADVEKARQQAQMRHQMASDSKNEYSSYLQKFNQEQNEHYYTIIPNIFQKIQVMEEKRIERMGESLKTFAEVDRQILPIIGKCLDGITQVAESIEPKNDSSQVIESYKSGFEPPGDVEFEDYGQAMKRTVSETSLSNSRSDNKADRSSKGKSKTLWPFIKKNKTPKQSKEPLSHRFNDLMTSKPKMHCLRSLRRGGSNPEDFSHLPPEQRRKKLQAKIDDINKDIQKEMDQRDALTKMKEVYIKNPQMGDPNSVDPRLAEIAQNIEKLQAEAQKFEGWLAEVEGRMPVKSDSQKRTSVLYETQNSTPPTNNNCAQDRESPDGSYTEEPSSEVQSKVQPETAESGDEFDDADEEIQPTIGTCKALYPFEGVNEGTISVAEGELLYVIEEDKGDGWTRVRRNEEEEGYVPTSYVEVFLDSNAKDVFSWRRVFLSEDS</sequence>
<evidence type="ECO:0000256" key="10">
    <source>
        <dbReference type="ARBA" id="ARBA00023121"/>
    </source>
</evidence>
<evidence type="ECO:0000256" key="9">
    <source>
        <dbReference type="ARBA" id="ARBA00023054"/>
    </source>
</evidence>
<feature type="region of interest" description="Disordered" evidence="16">
    <location>
        <begin position="267"/>
        <end position="349"/>
    </location>
</feature>
<dbReference type="Pfam" id="PF00018">
    <property type="entry name" value="SH3_1"/>
    <property type="match status" value="1"/>
</dbReference>
<dbReference type="PANTHER" id="PTHR15735">
    <property type="entry name" value="FCH AND DOUBLE SH3 DOMAINS PROTEIN"/>
    <property type="match status" value="1"/>
</dbReference>
<evidence type="ECO:0000256" key="8">
    <source>
        <dbReference type="ARBA" id="ARBA00022583"/>
    </source>
</evidence>
<dbReference type="Gene3D" id="6.10.140.470">
    <property type="match status" value="1"/>
</dbReference>
<evidence type="ECO:0000256" key="5">
    <source>
        <dbReference type="ARBA" id="ARBA00022443"/>
    </source>
</evidence>
<feature type="compositionally biased region" description="Basic residues" evidence="16">
    <location>
        <begin position="322"/>
        <end position="331"/>
    </location>
</feature>
<dbReference type="GO" id="GO:0006897">
    <property type="term" value="P:endocytosis"/>
    <property type="evidence" value="ECO:0007669"/>
    <property type="project" value="UniProtKB-KW"/>
</dbReference>
<keyword evidence="21" id="KW-1185">Reference proteome</keyword>
<dbReference type="GO" id="GO:0005886">
    <property type="term" value="C:plasma membrane"/>
    <property type="evidence" value="ECO:0007669"/>
    <property type="project" value="UniProtKB-SubCell"/>
</dbReference>
<evidence type="ECO:0000256" key="7">
    <source>
        <dbReference type="ARBA" id="ARBA00022490"/>
    </source>
</evidence>
<keyword evidence="9 14" id="KW-0175">Coiled coil</keyword>
<evidence type="ECO:0000256" key="14">
    <source>
        <dbReference type="PROSITE-ProRule" id="PRU01077"/>
    </source>
</evidence>
<dbReference type="Proteomes" id="UP000694427">
    <property type="component" value="Unplaced"/>
</dbReference>
<dbReference type="AlphaFoldDB" id="A0A8C1NTR6"/>
<dbReference type="Gene3D" id="2.30.30.40">
    <property type="entry name" value="SH3 Domains"/>
    <property type="match status" value="1"/>
</dbReference>
<dbReference type="GO" id="GO:0008289">
    <property type="term" value="F:lipid binding"/>
    <property type="evidence" value="ECO:0007669"/>
    <property type="project" value="UniProtKB-KW"/>
</dbReference>
<accession>A0A8C1NTR6</accession>
<feature type="domain" description="SH3" evidence="17">
    <location>
        <begin position="494"/>
        <end position="555"/>
    </location>
</feature>
<keyword evidence="12" id="KW-0206">Cytoskeleton</keyword>
<keyword evidence="7" id="KW-0963">Cytoplasm</keyword>
<keyword evidence="5 13" id="KW-0728">SH3 domain</keyword>
<dbReference type="InterPro" id="IPR027267">
    <property type="entry name" value="AH/BAR_dom_sf"/>
</dbReference>
<evidence type="ECO:0000256" key="3">
    <source>
        <dbReference type="ARBA" id="ARBA00004544"/>
    </source>
</evidence>
<dbReference type="GO" id="GO:0005856">
    <property type="term" value="C:cytoskeleton"/>
    <property type="evidence" value="ECO:0007669"/>
    <property type="project" value="UniProtKB-SubCell"/>
</dbReference>
<keyword evidence="8" id="KW-0254">Endocytosis</keyword>
<keyword evidence="10" id="KW-0446">Lipid-binding</keyword>
<evidence type="ECO:0000256" key="4">
    <source>
        <dbReference type="ARBA" id="ARBA00009426"/>
    </source>
</evidence>
<dbReference type="InterPro" id="IPR011072">
    <property type="entry name" value="HR1_rho-bd"/>
</dbReference>
<feature type="compositionally biased region" description="Polar residues" evidence="16">
    <location>
        <begin position="439"/>
        <end position="452"/>
    </location>
</feature>
<dbReference type="PROSITE" id="PS51741">
    <property type="entry name" value="F_BAR"/>
    <property type="match status" value="1"/>
</dbReference>
<feature type="compositionally biased region" description="Basic and acidic residues" evidence="16">
    <location>
        <begin position="305"/>
        <end position="315"/>
    </location>
</feature>
<comment type="similarity">
    <text evidence="4">Belongs to the FNBP1 family.</text>
</comment>
<dbReference type="Ensembl" id="ENSCCRT00010107234.1">
    <property type="protein sequence ID" value="ENSCCRP00010096700.1"/>
    <property type="gene ID" value="ENSCCRG00010038658.1"/>
</dbReference>
<feature type="region of interest" description="Disordered" evidence="16">
    <location>
        <begin position="439"/>
        <end position="493"/>
    </location>
</feature>
<organism evidence="20 21">
    <name type="scientific">Cyprinus carpio</name>
    <name type="common">Common carp</name>
    <dbReference type="NCBI Taxonomy" id="7962"/>
    <lineage>
        <taxon>Eukaryota</taxon>
        <taxon>Metazoa</taxon>
        <taxon>Chordata</taxon>
        <taxon>Craniata</taxon>
        <taxon>Vertebrata</taxon>
        <taxon>Euteleostomi</taxon>
        <taxon>Actinopterygii</taxon>
        <taxon>Neopterygii</taxon>
        <taxon>Teleostei</taxon>
        <taxon>Ostariophysi</taxon>
        <taxon>Cypriniformes</taxon>
        <taxon>Cyprinidae</taxon>
        <taxon>Cyprininae</taxon>
        <taxon>Cyprinus</taxon>
    </lineage>
</organism>
<comment type="subcellular location">
    <subcellularLocation>
        <location evidence="1">Cell membrane</location>
    </subcellularLocation>
    <subcellularLocation>
        <location evidence="3">Cytoplasm</location>
        <location evidence="3">Cell cortex</location>
    </subcellularLocation>
    <subcellularLocation>
        <location evidence="2">Cytoplasm</location>
        <location evidence="2">Cytoskeleton</location>
    </subcellularLocation>
</comment>
<reference evidence="20" key="2">
    <citation type="submission" date="2025-09" db="UniProtKB">
        <authorList>
            <consortium name="Ensembl"/>
        </authorList>
    </citation>
    <scope>IDENTIFICATION</scope>
</reference>
<feature type="domain" description="F-BAR" evidence="18">
    <location>
        <begin position="1"/>
        <end position="237"/>
    </location>
</feature>
<dbReference type="GO" id="GO:0005938">
    <property type="term" value="C:cell cortex"/>
    <property type="evidence" value="ECO:0007669"/>
    <property type="project" value="UniProtKB-SubCell"/>
</dbReference>
<feature type="coiled-coil region" evidence="15">
    <location>
        <begin position="349"/>
        <end position="376"/>
    </location>
</feature>